<dbReference type="EMBL" id="NDXJ01000005">
    <property type="protein sequence ID" value="OSP89656.1"/>
    <property type="molecule type" value="Genomic_DNA"/>
</dbReference>
<dbReference type="GeneID" id="66962337"/>
<dbReference type="SUPFAM" id="SSF56784">
    <property type="entry name" value="HAD-like"/>
    <property type="match status" value="1"/>
</dbReference>
<dbReference type="InterPro" id="IPR023198">
    <property type="entry name" value="PGP-like_dom2"/>
</dbReference>
<dbReference type="AlphaFoldDB" id="A0A0D1LT93"/>
<dbReference type="Proteomes" id="UP000032287">
    <property type="component" value="Unassembled WGS sequence"/>
</dbReference>
<dbReference type="Pfam" id="PF00702">
    <property type="entry name" value="Hydrolase"/>
    <property type="match status" value="1"/>
</dbReference>
<accession>A0A0D1LT93</accession>
<dbReference type="PATRIC" id="fig|137591.25.peg.1834"/>
<dbReference type="NCBIfam" id="TIGR02254">
    <property type="entry name" value="YjjG_YfnB"/>
    <property type="match status" value="1"/>
</dbReference>
<name>A0A0D1LT93_9LACO</name>
<comment type="caution">
    <text evidence="1">The sequence shown here is derived from an EMBL/GenBank/DDBJ whole genome shotgun (WGS) entry which is preliminary data.</text>
</comment>
<dbReference type="SFLD" id="SFLDG01129">
    <property type="entry name" value="C1.5:_HAD__Beta-PGM__Phosphata"/>
    <property type="match status" value="1"/>
</dbReference>
<dbReference type="EC" id="3.-.-.-" evidence="1"/>
<evidence type="ECO:0000313" key="1">
    <source>
        <dbReference type="EMBL" id="KIU19839.1"/>
    </source>
</evidence>
<evidence type="ECO:0000313" key="3">
    <source>
        <dbReference type="Proteomes" id="UP000032287"/>
    </source>
</evidence>
<dbReference type="EMBL" id="JWHU01000034">
    <property type="protein sequence ID" value="KIU19839.1"/>
    <property type="molecule type" value="Genomic_DNA"/>
</dbReference>
<dbReference type="InterPro" id="IPR023214">
    <property type="entry name" value="HAD_sf"/>
</dbReference>
<dbReference type="InterPro" id="IPR036412">
    <property type="entry name" value="HAD-like_sf"/>
</dbReference>
<proteinExistence type="predicted"/>
<keyword evidence="3" id="KW-1185">Reference proteome</keyword>
<dbReference type="Gene3D" id="1.10.150.240">
    <property type="entry name" value="Putative phosphatase, domain 2"/>
    <property type="match status" value="1"/>
</dbReference>
<dbReference type="PANTHER" id="PTHR47478:SF1">
    <property type="entry name" value="PYRIMIDINE 5'-NUCLEOTIDASE YJJG"/>
    <property type="match status" value="1"/>
</dbReference>
<dbReference type="InterPro" id="IPR052550">
    <property type="entry name" value="Pyrimidine_5'-ntase_YjjG"/>
</dbReference>
<dbReference type="InterPro" id="IPR011951">
    <property type="entry name" value="HAD-SF_hydro_IA_YjjG/PynA"/>
</dbReference>
<sequence>MYKHLIFDLDDTLLDFRKGEEVGLLNVFRDHEVPDVRQAFDKYQQINRGLWSAYERGEISKDQIHNTRFATLFDQFGRDVDGVALEKEYRGYLNENYYVLDGAEALLQQLTKQGYKLIAGTNGEQHTQEQRMAHTGFMKYFDDMVTSDEIGHAKPATEFFDAIFNKQPAMTRSNTIMIGDGLASDIQGGNRYHLDTLWVNLHQVANNTPYQATYEVNQLDTIPDIVRR</sequence>
<organism evidence="1 3">
    <name type="scientific">Weissella cibaria</name>
    <dbReference type="NCBI Taxonomy" id="137591"/>
    <lineage>
        <taxon>Bacteria</taxon>
        <taxon>Bacillati</taxon>
        <taxon>Bacillota</taxon>
        <taxon>Bacilli</taxon>
        <taxon>Lactobacillales</taxon>
        <taxon>Lactobacillaceae</taxon>
        <taxon>Weissella</taxon>
    </lineage>
</organism>
<dbReference type="STRING" id="137591.AO080_07905"/>
<keyword evidence="1" id="KW-0378">Hydrolase</keyword>
<dbReference type="RefSeq" id="WP_010373704.1">
    <property type="nucleotide sequence ID" value="NZ_BJEF01000002.1"/>
</dbReference>
<gene>
    <name evidence="1" type="primary">yfnB</name>
    <name evidence="2" type="ORF">B9D04_03810</name>
    <name evidence="1" type="ORF">QX99_01861</name>
</gene>
<dbReference type="OrthoDB" id="9802350at2"/>
<dbReference type="Gene3D" id="3.40.50.1000">
    <property type="entry name" value="HAD superfamily/HAD-like"/>
    <property type="match status" value="1"/>
</dbReference>
<reference evidence="2 4" key="2">
    <citation type="submission" date="2017-04" db="EMBL/GenBank/DDBJ databases">
        <title>The genome sequence of Weissella cibaria isolated from wild Drosophila.</title>
        <authorList>
            <person name="Ricks N.J."/>
            <person name="Carroll C."/>
            <person name="Walters A."/>
            <person name="Newell P.D."/>
            <person name="Chaston J.M."/>
        </authorList>
    </citation>
    <scope>NUCLEOTIDE SEQUENCE [LARGE SCALE GENOMIC DNA]</scope>
    <source>
        <strain evidence="2 4">DmW_103</strain>
    </source>
</reference>
<dbReference type="GO" id="GO:0008253">
    <property type="term" value="F:5'-nucleotidase activity"/>
    <property type="evidence" value="ECO:0007669"/>
    <property type="project" value="InterPro"/>
</dbReference>
<dbReference type="PRINTS" id="PR00413">
    <property type="entry name" value="HADHALOGNASE"/>
</dbReference>
<dbReference type="InterPro" id="IPR006439">
    <property type="entry name" value="HAD-SF_hydro_IA"/>
</dbReference>
<evidence type="ECO:0000313" key="2">
    <source>
        <dbReference type="EMBL" id="OSP89656.1"/>
    </source>
</evidence>
<dbReference type="SFLD" id="SFLDS00003">
    <property type="entry name" value="Haloacid_Dehalogenase"/>
    <property type="match status" value="1"/>
</dbReference>
<evidence type="ECO:0000313" key="4">
    <source>
        <dbReference type="Proteomes" id="UP000193588"/>
    </source>
</evidence>
<dbReference type="PANTHER" id="PTHR47478">
    <property type="match status" value="1"/>
</dbReference>
<dbReference type="eggNOG" id="COG1011">
    <property type="taxonomic scope" value="Bacteria"/>
</dbReference>
<dbReference type="Proteomes" id="UP000193588">
    <property type="component" value="Unassembled WGS sequence"/>
</dbReference>
<protein>
    <submittedName>
        <fullName evidence="2">Noncanonical pyrimidine nucleotidase, YjjG family</fullName>
    </submittedName>
    <submittedName>
        <fullName evidence="1">YfnB protein</fullName>
        <ecNumber evidence="1">3.-.-.-</ecNumber>
    </submittedName>
</protein>
<reference evidence="1 3" key="1">
    <citation type="journal article" date="2015" name="Microbiology (Mosc.)">
        <title>Genomics of the Weissella cibaria species with an examination of its metabolic traits.</title>
        <authorList>
            <person name="Lynch K.M."/>
            <person name="Lucid A."/>
            <person name="Arendt E.K."/>
            <person name="Sleator R.D."/>
            <person name="Lucey B."/>
            <person name="Coffey A."/>
        </authorList>
    </citation>
    <scope>NUCLEOTIDE SEQUENCE [LARGE SCALE GENOMIC DNA]</scope>
    <source>
        <strain evidence="1 3">MG1</strain>
    </source>
</reference>
<dbReference type="NCBIfam" id="TIGR01549">
    <property type="entry name" value="HAD-SF-IA-v1"/>
    <property type="match status" value="1"/>
</dbReference>